<dbReference type="Gene3D" id="1.10.3720.10">
    <property type="entry name" value="MetI-like"/>
    <property type="match status" value="1"/>
</dbReference>
<dbReference type="SUPFAM" id="SSF161098">
    <property type="entry name" value="MetI-like"/>
    <property type="match status" value="1"/>
</dbReference>
<dbReference type="Pfam" id="PF00528">
    <property type="entry name" value="BPD_transp_1"/>
    <property type="match status" value="1"/>
</dbReference>
<sequence length="291" mass="31934">MTQIHDSEINNRFGSAPSVGLLRARPIYGPAPLLVFLLIFFVGPLLLVLGQSLYLAETKIDFSAYVKIFTDAYYLRVIVNTIALGMLVTVICAIVGYPLAYAISRSSGARKSLLIFAIVIPLLVNVVVRSFGWMVLLSGKGALNWVLTSLGIPPVSLMYQWSGVVIALVHVLLPFMVLSLASTLENLDTRLEEAAAVLGATRVTIFRRIILPLSYEGLVTGSILVFTLCVGSFVTVMLLGSTSTMVLPLLIYQQLNIVSDWPFAAAMGITLLTIIMITLWLQSRASRRRWR</sequence>
<comment type="subcellular location">
    <subcellularLocation>
        <location evidence="1 8">Cell membrane</location>
        <topology evidence="1 8">Multi-pass membrane protein</topology>
    </subcellularLocation>
</comment>
<evidence type="ECO:0000313" key="10">
    <source>
        <dbReference type="EMBL" id="MCX2698688.1"/>
    </source>
</evidence>
<dbReference type="PANTHER" id="PTHR42929">
    <property type="entry name" value="INNER MEMBRANE ABC TRANSPORTER PERMEASE PROTEIN YDCU-RELATED-RELATED"/>
    <property type="match status" value="1"/>
</dbReference>
<evidence type="ECO:0000256" key="2">
    <source>
        <dbReference type="ARBA" id="ARBA00007069"/>
    </source>
</evidence>
<keyword evidence="11" id="KW-1185">Reference proteome</keyword>
<dbReference type="EMBL" id="JAPHAV010000013">
    <property type="protein sequence ID" value="MCX2698688.1"/>
    <property type="molecule type" value="Genomic_DNA"/>
</dbReference>
<keyword evidence="6 8" id="KW-1133">Transmembrane helix</keyword>
<feature type="transmembrane region" description="Helical" evidence="8">
    <location>
        <begin position="74"/>
        <end position="101"/>
    </location>
</feature>
<name>A0ABT3QSV3_9HYPH</name>
<keyword evidence="3 8" id="KW-0813">Transport</keyword>
<reference evidence="10 11" key="1">
    <citation type="submission" date="2022-11" db="EMBL/GenBank/DDBJ databases">
        <title>Brucella sp. YY2X, whole genome shotgun sequencing project.</title>
        <authorList>
            <person name="Yang Y."/>
        </authorList>
    </citation>
    <scope>NUCLEOTIDE SEQUENCE [LARGE SCALE GENOMIC DNA]</scope>
    <source>
        <strain evidence="10 11">YY2X</strain>
    </source>
</reference>
<evidence type="ECO:0000256" key="1">
    <source>
        <dbReference type="ARBA" id="ARBA00004651"/>
    </source>
</evidence>
<proteinExistence type="inferred from homology"/>
<dbReference type="Proteomes" id="UP001301216">
    <property type="component" value="Unassembled WGS sequence"/>
</dbReference>
<accession>A0ABT3QSV3</accession>
<organism evidence="10 11">
    <name type="scientific">Ochrobactrum chromiisoli</name>
    <dbReference type="NCBI Taxonomy" id="2993941"/>
    <lineage>
        <taxon>Bacteria</taxon>
        <taxon>Pseudomonadati</taxon>
        <taxon>Pseudomonadota</taxon>
        <taxon>Alphaproteobacteria</taxon>
        <taxon>Hyphomicrobiales</taxon>
        <taxon>Brucellaceae</taxon>
        <taxon>Brucella/Ochrobactrum group</taxon>
        <taxon>Ochrobactrum</taxon>
    </lineage>
</organism>
<gene>
    <name evidence="10" type="ORF">OPR82_18340</name>
</gene>
<dbReference type="RefSeq" id="WP_265986354.1">
    <property type="nucleotide sequence ID" value="NZ_JAPHAV010000013.1"/>
</dbReference>
<feature type="transmembrane region" description="Helical" evidence="8">
    <location>
        <begin position="33"/>
        <end position="54"/>
    </location>
</feature>
<evidence type="ECO:0000256" key="7">
    <source>
        <dbReference type="ARBA" id="ARBA00023136"/>
    </source>
</evidence>
<keyword evidence="7 8" id="KW-0472">Membrane</keyword>
<evidence type="ECO:0000313" key="11">
    <source>
        <dbReference type="Proteomes" id="UP001301216"/>
    </source>
</evidence>
<dbReference type="InterPro" id="IPR035906">
    <property type="entry name" value="MetI-like_sf"/>
</dbReference>
<feature type="transmembrane region" description="Helical" evidence="8">
    <location>
        <begin position="217"/>
        <end position="241"/>
    </location>
</feature>
<evidence type="ECO:0000256" key="8">
    <source>
        <dbReference type="RuleBase" id="RU363032"/>
    </source>
</evidence>
<dbReference type="PROSITE" id="PS50928">
    <property type="entry name" value="ABC_TM1"/>
    <property type="match status" value="1"/>
</dbReference>
<feature type="transmembrane region" description="Helical" evidence="8">
    <location>
        <begin position="113"/>
        <end position="137"/>
    </location>
</feature>
<evidence type="ECO:0000256" key="4">
    <source>
        <dbReference type="ARBA" id="ARBA00022475"/>
    </source>
</evidence>
<keyword evidence="5 8" id="KW-0812">Transmembrane</keyword>
<protein>
    <submittedName>
        <fullName evidence="10">ABC transporter permease</fullName>
    </submittedName>
</protein>
<evidence type="ECO:0000256" key="5">
    <source>
        <dbReference type="ARBA" id="ARBA00022692"/>
    </source>
</evidence>
<dbReference type="CDD" id="cd06261">
    <property type="entry name" value="TM_PBP2"/>
    <property type="match status" value="1"/>
</dbReference>
<dbReference type="PANTHER" id="PTHR42929:SF5">
    <property type="entry name" value="ABC TRANSPORTER PERMEASE PROTEIN"/>
    <property type="match status" value="1"/>
</dbReference>
<evidence type="ECO:0000256" key="3">
    <source>
        <dbReference type="ARBA" id="ARBA00022448"/>
    </source>
</evidence>
<feature type="transmembrane region" description="Helical" evidence="8">
    <location>
        <begin position="261"/>
        <end position="281"/>
    </location>
</feature>
<evidence type="ECO:0000259" key="9">
    <source>
        <dbReference type="PROSITE" id="PS50928"/>
    </source>
</evidence>
<feature type="transmembrane region" description="Helical" evidence="8">
    <location>
        <begin position="157"/>
        <end position="181"/>
    </location>
</feature>
<dbReference type="InterPro" id="IPR000515">
    <property type="entry name" value="MetI-like"/>
</dbReference>
<keyword evidence="4" id="KW-1003">Cell membrane</keyword>
<comment type="caution">
    <text evidence="10">The sequence shown here is derived from an EMBL/GenBank/DDBJ whole genome shotgun (WGS) entry which is preliminary data.</text>
</comment>
<comment type="similarity">
    <text evidence="2">Belongs to the binding-protein-dependent transport system permease family. CysTW subfamily.</text>
</comment>
<feature type="domain" description="ABC transmembrane type-1" evidence="9">
    <location>
        <begin position="78"/>
        <end position="282"/>
    </location>
</feature>
<evidence type="ECO:0000256" key="6">
    <source>
        <dbReference type="ARBA" id="ARBA00022989"/>
    </source>
</evidence>